<keyword evidence="2" id="KW-1185">Reference proteome</keyword>
<gene>
    <name evidence="1" type="ORF">VNO78_00463</name>
</gene>
<dbReference type="AlphaFoldDB" id="A0AAN9T7V8"/>
<proteinExistence type="predicted"/>
<evidence type="ECO:0000313" key="2">
    <source>
        <dbReference type="Proteomes" id="UP001386955"/>
    </source>
</evidence>
<name>A0AAN9T7V8_PSOTE</name>
<dbReference type="EMBL" id="JAYMYS010000001">
    <property type="protein sequence ID" value="KAK7410006.1"/>
    <property type="molecule type" value="Genomic_DNA"/>
</dbReference>
<evidence type="ECO:0000313" key="1">
    <source>
        <dbReference type="EMBL" id="KAK7410006.1"/>
    </source>
</evidence>
<reference evidence="1 2" key="1">
    <citation type="submission" date="2024-01" db="EMBL/GenBank/DDBJ databases">
        <title>The genomes of 5 underutilized Papilionoideae crops provide insights into root nodulation and disease resistanc.</title>
        <authorList>
            <person name="Jiang F."/>
        </authorList>
    </citation>
    <scope>NUCLEOTIDE SEQUENCE [LARGE SCALE GENOMIC DNA]</scope>
    <source>
        <strain evidence="1">DUOXIRENSHENG_FW03</strain>
        <tissue evidence="1">Leaves</tissue>
    </source>
</reference>
<comment type="caution">
    <text evidence="1">The sequence shown here is derived from an EMBL/GenBank/DDBJ whole genome shotgun (WGS) entry which is preliminary data.</text>
</comment>
<accession>A0AAN9T7V8</accession>
<dbReference type="Proteomes" id="UP001386955">
    <property type="component" value="Unassembled WGS sequence"/>
</dbReference>
<organism evidence="1 2">
    <name type="scientific">Psophocarpus tetragonolobus</name>
    <name type="common">Winged bean</name>
    <name type="synonym">Dolichos tetragonolobus</name>
    <dbReference type="NCBI Taxonomy" id="3891"/>
    <lineage>
        <taxon>Eukaryota</taxon>
        <taxon>Viridiplantae</taxon>
        <taxon>Streptophyta</taxon>
        <taxon>Embryophyta</taxon>
        <taxon>Tracheophyta</taxon>
        <taxon>Spermatophyta</taxon>
        <taxon>Magnoliopsida</taxon>
        <taxon>eudicotyledons</taxon>
        <taxon>Gunneridae</taxon>
        <taxon>Pentapetalae</taxon>
        <taxon>rosids</taxon>
        <taxon>fabids</taxon>
        <taxon>Fabales</taxon>
        <taxon>Fabaceae</taxon>
        <taxon>Papilionoideae</taxon>
        <taxon>50 kb inversion clade</taxon>
        <taxon>NPAAA clade</taxon>
        <taxon>indigoferoid/millettioid clade</taxon>
        <taxon>Phaseoleae</taxon>
        <taxon>Psophocarpus</taxon>
    </lineage>
</organism>
<sequence length="92" mass="10709">MSSSLVATANGKYPLKIVSFSYQSDFFYEQFEYDFQGRYKFQALMPVSVLAVDFERICRCWFQTFNVGDCANFELCMQVSMLDAGYGLRRKC</sequence>
<protein>
    <submittedName>
        <fullName evidence="1">Uncharacterized protein</fullName>
    </submittedName>
</protein>